<dbReference type="PROSITE" id="PS51421">
    <property type="entry name" value="RAS"/>
    <property type="match status" value="1"/>
</dbReference>
<dbReference type="GO" id="GO:0003924">
    <property type="term" value="F:GTPase activity"/>
    <property type="evidence" value="ECO:0007669"/>
    <property type="project" value="InterPro"/>
</dbReference>
<proteinExistence type="predicted"/>
<dbReference type="InterPro" id="IPR027417">
    <property type="entry name" value="P-loop_NTPase"/>
</dbReference>
<evidence type="ECO:0000313" key="3">
    <source>
        <dbReference type="EMBL" id="KKN66187.1"/>
    </source>
</evidence>
<dbReference type="InterPro" id="IPR001806">
    <property type="entry name" value="Small_GTPase"/>
</dbReference>
<keyword evidence="2" id="KW-0342">GTP-binding</keyword>
<dbReference type="CDD" id="cd00154">
    <property type="entry name" value="Rab"/>
    <property type="match status" value="1"/>
</dbReference>
<dbReference type="SMART" id="SM00174">
    <property type="entry name" value="RHO"/>
    <property type="match status" value="1"/>
</dbReference>
<protein>
    <recommendedName>
        <fullName evidence="4">GTP-binding protein</fullName>
    </recommendedName>
</protein>
<dbReference type="Gene3D" id="3.40.50.300">
    <property type="entry name" value="P-loop containing nucleotide triphosphate hydrolases"/>
    <property type="match status" value="1"/>
</dbReference>
<dbReference type="SMART" id="SM00173">
    <property type="entry name" value="RAS"/>
    <property type="match status" value="1"/>
</dbReference>
<dbReference type="SUPFAM" id="SSF52540">
    <property type="entry name" value="P-loop containing nucleoside triphosphate hydrolases"/>
    <property type="match status" value="1"/>
</dbReference>
<dbReference type="AlphaFoldDB" id="A0A0F9SU82"/>
<organism evidence="3">
    <name type="scientific">marine sediment metagenome</name>
    <dbReference type="NCBI Taxonomy" id="412755"/>
    <lineage>
        <taxon>unclassified sequences</taxon>
        <taxon>metagenomes</taxon>
        <taxon>ecological metagenomes</taxon>
    </lineage>
</organism>
<dbReference type="PANTHER" id="PTHR47977">
    <property type="entry name" value="RAS-RELATED PROTEIN RAB"/>
    <property type="match status" value="1"/>
</dbReference>
<dbReference type="InterPro" id="IPR050227">
    <property type="entry name" value="Rab"/>
</dbReference>
<name>A0A0F9SU82_9ZZZZ</name>
<comment type="caution">
    <text evidence="3">The sequence shown here is derived from an EMBL/GenBank/DDBJ whole genome shotgun (WGS) entry which is preliminary data.</text>
</comment>
<dbReference type="SMART" id="SM00175">
    <property type="entry name" value="RAB"/>
    <property type="match status" value="1"/>
</dbReference>
<dbReference type="PRINTS" id="PR00449">
    <property type="entry name" value="RASTRNSFRMNG"/>
</dbReference>
<dbReference type="Pfam" id="PF00071">
    <property type="entry name" value="Ras"/>
    <property type="match status" value="1"/>
</dbReference>
<sequence>MVEYAFTKVLVFSDTRVGVKTFITRYCNAYPENYKPTLGVNIFTLDIKTRKGEKVSIYFWDVAETPIWDSLKPIYYQLADAAVILYDITNVESIARITERCLKIRESSGDIPLMLLGNKVDIEDKREVSKEQGIEIQNRHNISFFEEVSFNTGENVNDALEEFTRIIIDHYRLNRGE</sequence>
<dbReference type="EMBL" id="LAZR01000508">
    <property type="protein sequence ID" value="KKN66187.1"/>
    <property type="molecule type" value="Genomic_DNA"/>
</dbReference>
<evidence type="ECO:0008006" key="4">
    <source>
        <dbReference type="Google" id="ProtNLM"/>
    </source>
</evidence>
<accession>A0A0F9SU82</accession>
<reference evidence="3" key="1">
    <citation type="journal article" date="2015" name="Nature">
        <title>Complex archaea that bridge the gap between prokaryotes and eukaryotes.</title>
        <authorList>
            <person name="Spang A."/>
            <person name="Saw J.H."/>
            <person name="Jorgensen S.L."/>
            <person name="Zaremba-Niedzwiedzka K."/>
            <person name="Martijn J."/>
            <person name="Lind A.E."/>
            <person name="van Eijk R."/>
            <person name="Schleper C."/>
            <person name="Guy L."/>
            <person name="Ettema T.J."/>
        </authorList>
    </citation>
    <scope>NUCLEOTIDE SEQUENCE</scope>
</reference>
<dbReference type="PROSITE" id="PS51420">
    <property type="entry name" value="RHO"/>
    <property type="match status" value="1"/>
</dbReference>
<dbReference type="PROSITE" id="PS51419">
    <property type="entry name" value="RAB"/>
    <property type="match status" value="1"/>
</dbReference>
<gene>
    <name evidence="3" type="ORF">LCGC14_0473870</name>
</gene>
<evidence type="ECO:0000256" key="2">
    <source>
        <dbReference type="ARBA" id="ARBA00023134"/>
    </source>
</evidence>
<keyword evidence="1" id="KW-0547">Nucleotide-binding</keyword>
<dbReference type="GO" id="GO:0005525">
    <property type="term" value="F:GTP binding"/>
    <property type="evidence" value="ECO:0007669"/>
    <property type="project" value="UniProtKB-KW"/>
</dbReference>
<evidence type="ECO:0000256" key="1">
    <source>
        <dbReference type="ARBA" id="ARBA00022741"/>
    </source>
</evidence>